<name>H6RIH7_9BACT</name>
<reference evidence="3" key="1">
    <citation type="journal article" date="2012" name="Environ. Microbiol.">
        <title>Genomic content of uncultured Bacteroidetes from contrasting oceanic provinces in the North Atlantic Ocean.</title>
        <authorList>
            <person name="Gomez-Pereira P.R."/>
            <person name="Schuler M."/>
            <person name="Fuchs B.M."/>
            <person name="Bennke C."/>
            <person name="Teeling H."/>
            <person name="Waldmann J."/>
            <person name="Richter M."/>
            <person name="Barbe V."/>
            <person name="Bataille E."/>
            <person name="Glockner F.O."/>
            <person name="Amann R."/>
        </authorList>
    </citation>
    <scope>NUCLEOTIDE SEQUENCE</scope>
</reference>
<feature type="compositionally biased region" description="Basic and acidic residues" evidence="1">
    <location>
        <begin position="393"/>
        <end position="423"/>
    </location>
</feature>
<feature type="compositionally biased region" description="Basic and acidic residues" evidence="1">
    <location>
        <begin position="357"/>
        <end position="367"/>
    </location>
</feature>
<feature type="compositionally biased region" description="Basic residues" evidence="1">
    <location>
        <begin position="368"/>
        <end position="377"/>
    </location>
</feature>
<dbReference type="PROSITE" id="PS51411">
    <property type="entry name" value="PSP1_C"/>
    <property type="match status" value="1"/>
</dbReference>
<gene>
    <name evidence="3" type="ORF">S3_BF_A10_0019</name>
</gene>
<dbReference type="PANTHER" id="PTHR43830:SF3">
    <property type="entry name" value="PROTEIN PSP1"/>
    <property type="match status" value="1"/>
</dbReference>
<dbReference type="Pfam" id="PF04468">
    <property type="entry name" value="PSP1"/>
    <property type="match status" value="1"/>
</dbReference>
<accession>H6RIH7</accession>
<evidence type="ECO:0000313" key="3">
    <source>
        <dbReference type="EMBL" id="CCG00952.1"/>
    </source>
</evidence>
<proteinExistence type="predicted"/>
<dbReference type="PANTHER" id="PTHR43830">
    <property type="entry name" value="PROTEIN PSP1"/>
    <property type="match status" value="1"/>
</dbReference>
<evidence type="ECO:0000256" key="1">
    <source>
        <dbReference type="SAM" id="MobiDB-lite"/>
    </source>
</evidence>
<feature type="domain" description="PSP1 C-terminal" evidence="2">
    <location>
        <begin position="115"/>
        <end position="200"/>
    </location>
</feature>
<feature type="compositionally biased region" description="Low complexity" evidence="1">
    <location>
        <begin position="378"/>
        <end position="389"/>
    </location>
</feature>
<feature type="compositionally biased region" description="Low complexity" evidence="1">
    <location>
        <begin position="428"/>
        <end position="441"/>
    </location>
</feature>
<feature type="compositionally biased region" description="Basic and acidic residues" evidence="1">
    <location>
        <begin position="442"/>
        <end position="453"/>
    </location>
</feature>
<dbReference type="AlphaFoldDB" id="H6RIH7"/>
<dbReference type="InterPro" id="IPR007557">
    <property type="entry name" value="PSP1_C"/>
</dbReference>
<feature type="region of interest" description="Disordered" evidence="1">
    <location>
        <begin position="357"/>
        <end position="453"/>
    </location>
</feature>
<protein>
    <submittedName>
        <fullName evidence="3">Stage 0 sporulation protein YaaT</fullName>
    </submittedName>
</protein>
<evidence type="ECO:0000259" key="2">
    <source>
        <dbReference type="PROSITE" id="PS51411"/>
    </source>
</evidence>
<dbReference type="EMBL" id="FO117621">
    <property type="protein sequence ID" value="CCG00952.1"/>
    <property type="molecule type" value="Genomic_DNA"/>
</dbReference>
<dbReference type="InterPro" id="IPR047767">
    <property type="entry name" value="PSP1-like"/>
</dbReference>
<dbReference type="NCBIfam" id="NF041131">
    <property type="entry name" value="RicT_YaaT_fam"/>
    <property type="match status" value="1"/>
</dbReference>
<reference evidence="3" key="2">
    <citation type="submission" date="2012-02" db="EMBL/GenBank/DDBJ databases">
        <authorList>
            <person name="Genoscope - CEA"/>
        </authorList>
    </citation>
    <scope>NUCLEOTIDE SEQUENCE</scope>
</reference>
<organism evidence="3">
    <name type="scientific">uncultured Flavobacteriia bacterium</name>
    <dbReference type="NCBI Taxonomy" id="212695"/>
    <lineage>
        <taxon>Bacteria</taxon>
        <taxon>Pseudomonadati</taxon>
        <taxon>Bacteroidota</taxon>
        <taxon>Flavobacteriia</taxon>
        <taxon>environmental samples</taxon>
    </lineage>
</organism>
<sequence>MGCGSCGTNNGSHSPGCGNNGSCSTGSCNKLNVYNWLTDMVLPEDYKPFNIVEVRFKGSKKLFYKNVKGLELFTGDYVIVDSDIGYDVGQISLAGELVKLHLKKYGVEEDNAEMRNIQSIANESEIKKYQEYKDKEQKTLEEARTIALQLRLKMKISDIEFQGDGKKVTFYYTSEGRVDFRELIRRYASSFKSRIQMLQVSYREEASRLGGIGSCGRELCCSTWLTDYKVVSMSAPKIQNLSINMLKLSGQCGRLKCCLNYELEVYTEKLNEFPSDNIKLKTESGLASLRKIDILKGTAWYCYENSFDWIPVDVDRVNEIIAENKKGKTPMTLSDTAKGAEIAFKTLEFKDDLLGDTDLTRMDDKNKGNRSKSKGGNRNKSGNRNPNNRKTNKPGDKDQKDQPRGQKPSGDRKDDNPRGERRRPNPNKKPNPNRANRGKNGPKPDDSAPKPDN</sequence>
<dbReference type="GO" id="GO:0005737">
    <property type="term" value="C:cytoplasm"/>
    <property type="evidence" value="ECO:0007669"/>
    <property type="project" value="TreeGrafter"/>
</dbReference>